<proteinExistence type="predicted"/>
<feature type="domain" description="Porin" evidence="2">
    <location>
        <begin position="13"/>
        <end position="379"/>
    </location>
</feature>
<dbReference type="Gene3D" id="2.40.160.10">
    <property type="entry name" value="Porin"/>
    <property type="match status" value="1"/>
</dbReference>
<dbReference type="InterPro" id="IPR023614">
    <property type="entry name" value="Porin_dom_sf"/>
</dbReference>
<evidence type="ECO:0000256" key="1">
    <source>
        <dbReference type="SAM" id="SignalP"/>
    </source>
</evidence>
<dbReference type="STRING" id="167879.CPS_3046"/>
<dbReference type="SUPFAM" id="SSF56935">
    <property type="entry name" value="Porins"/>
    <property type="match status" value="1"/>
</dbReference>
<gene>
    <name evidence="3" type="ordered locus">CPS_3046</name>
</gene>
<sequence length="399" mass="41733">MKNKLLNITKYSALTVAMLSSTAQAISFSEGDWTMDINGIIGGYYTQTECKLDANPSAWSTFSACAGSEDGQETASIQNGFLPGWINFIATTTTDSGLDIKAHFGFSPGTSNPATSGGQAARFAGAVAVNDVRNLYLSVTSDMGTLKIGRDAAIFQVDATFSDITVPSVGTQANTAGGLNTTFGAVATGYTFMSFQPQISYSSPVVNGLQGNIGLFQPLAIQANFDAPIYNVTDSPQIQGSVTYSIEGGSKLWASFVTQEAEMSEALGGKSMRAKGYELGGKLVLGDFTANLSGFKGDALGDGVMFLGALDAAGEAVETSGYLANVAYKFGANKLSAQYGITENDDIDGAKNESFTLLYARDVSPGLLWTVEYTAHTTSQTGFGDAEANTVSTGMVLFF</sequence>
<dbReference type="GO" id="GO:0015288">
    <property type="term" value="F:porin activity"/>
    <property type="evidence" value="ECO:0007669"/>
    <property type="project" value="InterPro"/>
</dbReference>
<dbReference type="Proteomes" id="UP000000547">
    <property type="component" value="Chromosome"/>
</dbReference>
<name>Q47ZM5_COLP3</name>
<dbReference type="Pfam" id="PF13609">
    <property type="entry name" value="Porin_4"/>
    <property type="match status" value="1"/>
</dbReference>
<feature type="signal peptide" evidence="1">
    <location>
        <begin position="1"/>
        <end position="25"/>
    </location>
</feature>
<accession>Q47ZM5</accession>
<evidence type="ECO:0000313" key="3">
    <source>
        <dbReference type="EMBL" id="AAZ26660.1"/>
    </source>
</evidence>
<organism evidence="3 4">
    <name type="scientific">Colwellia psychrerythraea (strain 34H / ATCC BAA-681)</name>
    <name type="common">Vibrio psychroerythus</name>
    <dbReference type="NCBI Taxonomy" id="167879"/>
    <lineage>
        <taxon>Bacteria</taxon>
        <taxon>Pseudomonadati</taxon>
        <taxon>Pseudomonadota</taxon>
        <taxon>Gammaproteobacteria</taxon>
        <taxon>Alteromonadales</taxon>
        <taxon>Colwelliaceae</taxon>
        <taxon>Colwellia</taxon>
    </lineage>
</organism>
<evidence type="ECO:0000313" key="4">
    <source>
        <dbReference type="Proteomes" id="UP000000547"/>
    </source>
</evidence>
<dbReference type="KEGG" id="cps:CPS_3046"/>
<dbReference type="EMBL" id="CP000083">
    <property type="protein sequence ID" value="AAZ26660.1"/>
    <property type="molecule type" value="Genomic_DNA"/>
</dbReference>
<reference evidence="3" key="1">
    <citation type="journal article" date="2005" name="Proc. Natl. Acad. Sci. U.S.A.">
        <title>The psychrophilic lifestyle as revealed by the genome sequence of Colwellia psychrerythraea 34H through genomic and proteomic analyses.</title>
        <authorList>
            <person name="Methe B.A."/>
            <person name="Nelson K.E."/>
            <person name="Deming J.W."/>
            <person name="Momen B."/>
            <person name="Melamud E."/>
            <person name="Zhang X."/>
            <person name="Moult J."/>
            <person name="Madupu R."/>
            <person name="Nelson W.C."/>
            <person name="Dodson R.J."/>
            <person name="Brinkac L.M."/>
            <person name="Daugherty S.C."/>
            <person name="Durkin A.S."/>
            <person name="DeBoy R.T."/>
            <person name="Kolonay J.F."/>
            <person name="Sullivan S.A."/>
            <person name="Zhou L."/>
            <person name="Davidsen T.M."/>
            <person name="Wu M."/>
            <person name="Huston A.L."/>
            <person name="Lewis M."/>
            <person name="Weaver B."/>
            <person name="Weidman J.F."/>
            <person name="Khouri H."/>
            <person name="Utterback T.R."/>
            <person name="Feldblyum T.V."/>
            <person name="Fraser C.M."/>
        </authorList>
    </citation>
    <scope>NUCLEOTIDE SEQUENCE [LARGE SCALE GENOMIC DNA]</scope>
    <source>
        <strain evidence="3">34H</strain>
    </source>
</reference>
<dbReference type="InterPro" id="IPR033900">
    <property type="entry name" value="Gram_neg_porin_domain"/>
</dbReference>
<evidence type="ECO:0000259" key="2">
    <source>
        <dbReference type="Pfam" id="PF13609"/>
    </source>
</evidence>
<dbReference type="AlphaFoldDB" id="Q47ZM5"/>
<feature type="chain" id="PRO_5004234049" description="Porin domain-containing protein" evidence="1">
    <location>
        <begin position="26"/>
        <end position="399"/>
    </location>
</feature>
<dbReference type="GO" id="GO:0016020">
    <property type="term" value="C:membrane"/>
    <property type="evidence" value="ECO:0007669"/>
    <property type="project" value="InterPro"/>
</dbReference>
<dbReference type="HOGENOM" id="CLU_032382_0_0_6"/>
<keyword evidence="1" id="KW-0732">Signal</keyword>
<protein>
    <recommendedName>
        <fullName evidence="2">Porin domain-containing protein</fullName>
    </recommendedName>
</protein>
<dbReference type="RefSeq" id="WP_011043834.1">
    <property type="nucleotide sequence ID" value="NC_003910.7"/>
</dbReference>